<name>A0ACC0UCN6_9AGAM</name>
<dbReference type="Proteomes" id="UP001207468">
    <property type="component" value="Unassembled WGS sequence"/>
</dbReference>
<dbReference type="EMBL" id="JAGFNK010000077">
    <property type="protein sequence ID" value="KAI9508872.1"/>
    <property type="molecule type" value="Genomic_DNA"/>
</dbReference>
<gene>
    <name evidence="1" type="ORF">F5148DRAFT_1191818</name>
</gene>
<protein>
    <submittedName>
        <fullName evidence="1">Photo-regulated tyrosinase</fullName>
    </submittedName>
</protein>
<sequence>MSHLIITGATGGQTQGAAAPNRLEINDFIKNQDQFSLYVQALTRMYTTSQTNPLSHFAISGIHGLPYVQWEGAGGNRPVQGSQWGGYCTHGSVLFPTWHRPFWPYTRSQVLQQHALDIAKTYQDQRRWVGAAQNLRAPYWDWAIKTVPPPEVISLETVDIITPDGKTTNVPNPLLKYTFKPVDSSFPNPWRSWKTTIRHPDNPRSPNAATDVQGLRDNLASIQGDITSSTYRLLTLVRTWPAFSNHTVGDGDTSSNSLEAIHDKIHAIVGGNMAYPAIAGFDPIFYLHHCNVDRMLSLWSAVNPGVWVSSGPAQGGTFTIPGNATIDDKTNLTPFWNSQTGFWASSGTTATTNLNYTYPEFNNLDLGNVGAVQLAIGNYINRTYGGGQFSLPRRIVPSVNLLAQPPAKDDAPAPVAQVAPKVTAAVSSVKSAAENIAHDVHERVNPSHTTEPEEHEKIPPSSIYDWTARIHAKKYELGDGYMVLIFLGNVPEDPALWCTSTSFVGVHVAFVNSEVEQCANCREQAEIVIEGFVHLNSAIAKVSGLSSYDPSVVGPYLRENLHWRVQAADRSPIDLERLPSLEITAVSNVLTHEPGSLFPISRHREFHHHITHGRLGGARRAHA</sequence>
<comment type="caution">
    <text evidence="1">The sequence shown here is derived from an EMBL/GenBank/DDBJ whole genome shotgun (WGS) entry which is preliminary data.</text>
</comment>
<keyword evidence="2" id="KW-1185">Reference proteome</keyword>
<evidence type="ECO:0000313" key="1">
    <source>
        <dbReference type="EMBL" id="KAI9508872.1"/>
    </source>
</evidence>
<reference evidence="1" key="1">
    <citation type="submission" date="2021-03" db="EMBL/GenBank/DDBJ databases">
        <title>Evolutionary priming and transition to the ectomycorrhizal habit in an iconic lineage of mushroom-forming fungi: is preadaptation a requirement?</title>
        <authorList>
            <consortium name="DOE Joint Genome Institute"/>
            <person name="Looney B.P."/>
            <person name="Miyauchi S."/>
            <person name="Morin E."/>
            <person name="Drula E."/>
            <person name="Courty P.E."/>
            <person name="Chicoki N."/>
            <person name="Fauchery L."/>
            <person name="Kohler A."/>
            <person name="Kuo A."/>
            <person name="LaButti K."/>
            <person name="Pangilinan J."/>
            <person name="Lipzen A."/>
            <person name="Riley R."/>
            <person name="Andreopoulos W."/>
            <person name="He G."/>
            <person name="Johnson J."/>
            <person name="Barry K.W."/>
            <person name="Grigoriev I.V."/>
            <person name="Nagy L."/>
            <person name="Hibbett D."/>
            <person name="Henrissat B."/>
            <person name="Matheny P.B."/>
            <person name="Labbe J."/>
            <person name="Martin A.F."/>
        </authorList>
    </citation>
    <scope>NUCLEOTIDE SEQUENCE</scope>
    <source>
        <strain evidence="1">BPL698</strain>
    </source>
</reference>
<proteinExistence type="predicted"/>
<organism evidence="1 2">
    <name type="scientific">Russula earlei</name>
    <dbReference type="NCBI Taxonomy" id="71964"/>
    <lineage>
        <taxon>Eukaryota</taxon>
        <taxon>Fungi</taxon>
        <taxon>Dikarya</taxon>
        <taxon>Basidiomycota</taxon>
        <taxon>Agaricomycotina</taxon>
        <taxon>Agaricomycetes</taxon>
        <taxon>Russulales</taxon>
        <taxon>Russulaceae</taxon>
        <taxon>Russula</taxon>
    </lineage>
</organism>
<evidence type="ECO:0000313" key="2">
    <source>
        <dbReference type="Proteomes" id="UP001207468"/>
    </source>
</evidence>
<accession>A0ACC0UCN6</accession>